<dbReference type="InterPro" id="IPR013780">
    <property type="entry name" value="Glyco_hydro_b"/>
</dbReference>
<dbReference type="SUPFAM" id="SSF51445">
    <property type="entry name" value="(Trans)glycosidases"/>
    <property type="match status" value="1"/>
</dbReference>
<dbReference type="CDD" id="cd02856">
    <property type="entry name" value="E_set_GDE_Isoamylase_N"/>
    <property type="match status" value="1"/>
</dbReference>
<reference evidence="3 4" key="1">
    <citation type="submission" date="2024-01" db="EMBL/GenBank/DDBJ databases">
        <title>Genomic insights into the taxonomy and metabolism of the cyanobacterium Pannus brasiliensis CCIBt3594.</title>
        <authorList>
            <person name="Machado M."/>
            <person name="Botero N.B."/>
            <person name="Andreote A.P.D."/>
            <person name="Feitosa A.M.T."/>
            <person name="Popin R."/>
            <person name="Sivonen K."/>
            <person name="Fiore M.F."/>
        </authorList>
    </citation>
    <scope>NUCLEOTIDE SEQUENCE [LARGE SCALE GENOMIC DNA]</scope>
    <source>
        <strain evidence="3 4">CCIBt3594</strain>
    </source>
</reference>
<dbReference type="PANTHER" id="PTHR43002">
    <property type="entry name" value="GLYCOGEN DEBRANCHING ENZYME"/>
    <property type="match status" value="1"/>
</dbReference>
<evidence type="ECO:0000259" key="2">
    <source>
        <dbReference type="SMART" id="SM00642"/>
    </source>
</evidence>
<dbReference type="GO" id="GO:0004553">
    <property type="term" value="F:hydrolase activity, hydrolyzing O-glycosyl compounds"/>
    <property type="evidence" value="ECO:0007669"/>
    <property type="project" value="InterPro"/>
</dbReference>
<dbReference type="RefSeq" id="WP_332865769.1">
    <property type="nucleotide sequence ID" value="NZ_JBAFSM010000026.1"/>
</dbReference>
<organism evidence="3 4">
    <name type="scientific">Pannus brasiliensis CCIBt3594</name>
    <dbReference type="NCBI Taxonomy" id="1427578"/>
    <lineage>
        <taxon>Bacteria</taxon>
        <taxon>Bacillati</taxon>
        <taxon>Cyanobacteriota</taxon>
        <taxon>Cyanophyceae</taxon>
        <taxon>Oscillatoriophycideae</taxon>
        <taxon>Chroococcales</taxon>
        <taxon>Microcystaceae</taxon>
        <taxon>Pannus</taxon>
    </lineage>
</organism>
<feature type="domain" description="Glycosyl hydrolase family 13 catalytic" evidence="2">
    <location>
        <begin position="236"/>
        <end position="627"/>
    </location>
</feature>
<dbReference type="InterPro" id="IPR006047">
    <property type="entry name" value="GH13_cat_dom"/>
</dbReference>
<comment type="caution">
    <text evidence="3">The sequence shown here is derived from an EMBL/GenBank/DDBJ whole genome shotgun (WGS) entry which is preliminary data.</text>
</comment>
<evidence type="ECO:0000313" key="3">
    <source>
        <dbReference type="EMBL" id="MEG3438288.1"/>
    </source>
</evidence>
<gene>
    <name evidence="3" type="ORF">V0288_14255</name>
</gene>
<dbReference type="Pfam" id="PF00128">
    <property type="entry name" value="Alpha-amylase"/>
    <property type="match status" value="2"/>
</dbReference>
<name>A0AAW9QX39_9CHRO</name>
<dbReference type="Gene3D" id="2.60.40.10">
    <property type="entry name" value="Immunoglobulins"/>
    <property type="match status" value="1"/>
</dbReference>
<dbReference type="Proteomes" id="UP001328733">
    <property type="component" value="Unassembled WGS sequence"/>
</dbReference>
<dbReference type="InterPro" id="IPR044505">
    <property type="entry name" value="GlgX_Isoamylase_N_E_set"/>
</dbReference>
<evidence type="ECO:0000256" key="1">
    <source>
        <dbReference type="ARBA" id="ARBA00008061"/>
    </source>
</evidence>
<dbReference type="InterPro" id="IPR004193">
    <property type="entry name" value="Glyco_hydro_13_N"/>
</dbReference>
<dbReference type="InterPro" id="IPR017853">
    <property type="entry name" value="GH"/>
</dbReference>
<dbReference type="InterPro" id="IPR014756">
    <property type="entry name" value="Ig_E-set"/>
</dbReference>
<dbReference type="Gene3D" id="3.20.20.80">
    <property type="entry name" value="Glycosidases"/>
    <property type="match status" value="1"/>
</dbReference>
<dbReference type="AlphaFoldDB" id="A0AAW9QX39"/>
<dbReference type="Gene3D" id="2.60.40.1180">
    <property type="entry name" value="Golgi alpha-mannosidase II"/>
    <property type="match status" value="1"/>
</dbReference>
<comment type="similarity">
    <text evidence="1">Belongs to the glycosyl hydrolase 13 family.</text>
</comment>
<dbReference type="SMART" id="SM00642">
    <property type="entry name" value="Aamy"/>
    <property type="match status" value="1"/>
</dbReference>
<dbReference type="SUPFAM" id="SSF51011">
    <property type="entry name" value="Glycosyl hydrolase domain"/>
    <property type="match status" value="1"/>
</dbReference>
<proteinExistence type="inferred from homology"/>
<sequence>MKYYQTGYNYPESGDYSPLQLETWSSAKYPLGARYESDRTTFAVYSKNATRILLEIYDRPTGEIAKYDYWMAKNPEDHIWRATIAGVKPGTYYAFRCWGSNWEYDGEWQRGNSNAGFLADVDTFGNRFNPNKVLFDPYAREISHDKETLAMYAAGEDGGMYATGGGEYKGVICREYDTGKWSPKGIVLAPDTTPTGDRPHLPPETSIIYEAHVRGLTRHPSAGRLQTILRGIDGFEAVVNVPEEYRGTYAGAAYMAKYLKALGFTTIELLPVHETGNDNNPDDKPGGNYWGYMTFGYFAPDRRYAYDKSPGGPTREFKRMVKAFHDEGLEVYLDVVYNHTGEGGCCGNNDVTEFVSFGGFDVTEYYQLNDEGYLVDGATGCGNQLNFSKQVTRNLVLDSLTYWLEEMGVDGFRFDLAPVLGRDPDGSDREDWADQKKFFKKHPLLVEIEGLGRSYKAEMIAEAWDIWGYEVGNFPDGWGEWNGRYRDAIRRFLKGDGNTFDFIDRVNGDYRDFNDQGGPARSINFIVAHDGFTLMDLVSYNTKNNLNPWPFGPSDGGNDSNDSWDSGGNHGLRRQRLRNFWTVQFFSRGIPMTVWGDEFGRTQNGNNNPYNIDSVATWNHYDSIATRSPHQVDTGYPIAYHDNFGTATNFDDRNPLFIFAAYLARLRRGSQALKQRVYGDTTLESPNNVTYLFKKTDGKGNLVRGDRCIRLLIDGSAVGDRDFLLLINMYHLPVKFSLPIEGKWARIIDTAGWAEPEYNCWSIETAARLSGEYEVNGFSIVVFEEIDD</sequence>
<evidence type="ECO:0000313" key="4">
    <source>
        <dbReference type="Proteomes" id="UP001328733"/>
    </source>
</evidence>
<dbReference type="CDD" id="cd11326">
    <property type="entry name" value="AmyAc_Glg_debranch"/>
    <property type="match status" value="1"/>
</dbReference>
<protein>
    <submittedName>
        <fullName evidence="3">Isoamylase</fullName>
    </submittedName>
</protein>
<dbReference type="InterPro" id="IPR013783">
    <property type="entry name" value="Ig-like_fold"/>
</dbReference>
<dbReference type="SUPFAM" id="SSF81296">
    <property type="entry name" value="E set domains"/>
    <property type="match status" value="1"/>
</dbReference>
<keyword evidence="4" id="KW-1185">Reference proteome</keyword>
<dbReference type="EMBL" id="JBAFSM010000026">
    <property type="protein sequence ID" value="MEG3438288.1"/>
    <property type="molecule type" value="Genomic_DNA"/>
</dbReference>
<accession>A0AAW9QX39</accession>
<dbReference type="GO" id="GO:0005975">
    <property type="term" value="P:carbohydrate metabolic process"/>
    <property type="evidence" value="ECO:0007669"/>
    <property type="project" value="InterPro"/>
</dbReference>
<dbReference type="Pfam" id="PF02922">
    <property type="entry name" value="CBM_48"/>
    <property type="match status" value="1"/>
</dbReference>